<evidence type="ECO:0000313" key="21">
    <source>
        <dbReference type="Proteomes" id="UP000003490"/>
    </source>
</evidence>
<dbReference type="InterPro" id="IPR014746">
    <property type="entry name" value="Gln_synth/guanido_kin_cat_dom"/>
</dbReference>
<dbReference type="FunFam" id="3.10.20.70:FF:000005">
    <property type="entry name" value="Glutamine synthetase"/>
    <property type="match status" value="1"/>
</dbReference>
<keyword evidence="5" id="KW-0963">Cytoplasm</keyword>
<evidence type="ECO:0000256" key="7">
    <source>
        <dbReference type="ARBA" id="ARBA00022723"/>
    </source>
</evidence>
<keyword evidence="8 13" id="KW-0547">Nucleotide-binding</keyword>
<evidence type="ECO:0000256" key="5">
    <source>
        <dbReference type="ARBA" id="ARBA00022490"/>
    </source>
</evidence>
<keyword evidence="10 14" id="KW-0460">Magnesium</keyword>
<evidence type="ECO:0000256" key="6">
    <source>
        <dbReference type="ARBA" id="ARBA00022598"/>
    </source>
</evidence>
<dbReference type="AlphaFoldDB" id="A7VXB0"/>
<evidence type="ECO:0000256" key="1">
    <source>
        <dbReference type="ARBA" id="ARBA00004496"/>
    </source>
</evidence>
<evidence type="ECO:0000256" key="13">
    <source>
        <dbReference type="PIRSR" id="PIRSR604809-2"/>
    </source>
</evidence>
<comment type="subcellular location">
    <subcellularLocation>
        <location evidence="1">Cytoplasm</location>
    </subcellularLocation>
</comment>
<protein>
    <recommendedName>
        <fullName evidence="4 17">Glutamine synthetase</fullName>
        <ecNumber evidence="3 17">6.3.1.2</ecNumber>
    </recommendedName>
</protein>
<comment type="caution">
    <text evidence="20">The sequence shown here is derived from an EMBL/GenBank/DDBJ whole genome shotgun (WGS) entry which is preliminary data.</text>
</comment>
<reference evidence="20 21" key="1">
    <citation type="submission" date="2007-08" db="EMBL/GenBank/DDBJ databases">
        <title>Draft genome sequence of Clostridium leptum (DSM 753).</title>
        <authorList>
            <person name="Sudarsanam P."/>
            <person name="Ley R."/>
            <person name="Guruge J."/>
            <person name="Turnbaugh P.J."/>
            <person name="Mahowald M."/>
            <person name="Liep D."/>
            <person name="Gordon J."/>
        </authorList>
    </citation>
    <scope>NUCLEOTIDE SEQUENCE [LARGE SCALE GENOMIC DNA]</scope>
    <source>
        <strain evidence="20 21">DSM 753</strain>
    </source>
</reference>
<feature type="domain" description="GS beta-grasp" evidence="18">
    <location>
        <begin position="22"/>
        <end position="107"/>
    </location>
</feature>
<evidence type="ECO:0000256" key="4">
    <source>
        <dbReference type="ARBA" id="ARBA00021364"/>
    </source>
</evidence>
<evidence type="ECO:0000256" key="14">
    <source>
        <dbReference type="PIRSR" id="PIRSR604809-3"/>
    </source>
</evidence>
<dbReference type="InterPro" id="IPR004809">
    <property type="entry name" value="Gln_synth_I"/>
</dbReference>
<dbReference type="Gene3D" id="3.30.590.10">
    <property type="entry name" value="Glutamine synthetase/guanido kinase, catalytic domain"/>
    <property type="match status" value="1"/>
</dbReference>
<feature type="binding site" evidence="14">
    <location>
        <position position="137"/>
    </location>
    <ligand>
        <name>Mg(2+)</name>
        <dbReference type="ChEBI" id="CHEBI:18420"/>
        <label>1</label>
    </ligand>
</feature>
<feature type="binding site" evidence="14">
    <location>
        <position position="250"/>
    </location>
    <ligand>
        <name>Mg(2+)</name>
        <dbReference type="ChEBI" id="CHEBI:18420"/>
        <label>1</label>
    </ligand>
</feature>
<name>A7VXB0_9FIRM</name>
<feature type="binding site" evidence="14">
    <location>
        <position position="338"/>
    </location>
    <ligand>
        <name>Mg(2+)</name>
        <dbReference type="ChEBI" id="CHEBI:18420"/>
        <label>1</label>
    </ligand>
</feature>
<evidence type="ECO:0000256" key="3">
    <source>
        <dbReference type="ARBA" id="ARBA00012937"/>
    </source>
</evidence>
<dbReference type="Pfam" id="PF00120">
    <property type="entry name" value="Gln-synt_C"/>
    <property type="match status" value="1"/>
</dbReference>
<dbReference type="PANTHER" id="PTHR43785">
    <property type="entry name" value="GAMMA-GLUTAMYLPUTRESCINE SYNTHETASE"/>
    <property type="match status" value="1"/>
</dbReference>
<evidence type="ECO:0000256" key="2">
    <source>
        <dbReference type="ARBA" id="ARBA00009897"/>
    </source>
</evidence>
<keyword evidence="6 17" id="KW-0436">Ligase</keyword>
<dbReference type="Pfam" id="PF03951">
    <property type="entry name" value="Gln-synt_N"/>
    <property type="match status" value="1"/>
</dbReference>
<dbReference type="PROSITE" id="PS51987">
    <property type="entry name" value="GS_CATALYTIC"/>
    <property type="match status" value="1"/>
</dbReference>
<dbReference type="GO" id="GO:0005524">
    <property type="term" value="F:ATP binding"/>
    <property type="evidence" value="ECO:0007669"/>
    <property type="project" value="UniProtKB-KW"/>
</dbReference>
<dbReference type="SUPFAM" id="SSF55931">
    <property type="entry name" value="Glutamine synthetase/guanido kinase"/>
    <property type="match status" value="1"/>
</dbReference>
<keyword evidence="7 14" id="KW-0479">Metal-binding</keyword>
<evidence type="ECO:0000256" key="15">
    <source>
        <dbReference type="PROSITE-ProRule" id="PRU01330"/>
    </source>
</evidence>
<dbReference type="InterPro" id="IPR036651">
    <property type="entry name" value="Gln_synt_N_sf"/>
</dbReference>
<feature type="binding site" evidence="14">
    <location>
        <position position="201"/>
    </location>
    <ligand>
        <name>Mg(2+)</name>
        <dbReference type="ChEBI" id="CHEBI:18420"/>
        <label>1</label>
    </ligand>
</feature>
<dbReference type="Gene3D" id="3.10.20.70">
    <property type="entry name" value="Glutamine synthetase, N-terminal domain"/>
    <property type="match status" value="1"/>
</dbReference>
<evidence type="ECO:0000256" key="9">
    <source>
        <dbReference type="ARBA" id="ARBA00022840"/>
    </source>
</evidence>
<feature type="binding site" evidence="12">
    <location>
        <position position="303"/>
    </location>
    <ligand>
        <name>L-glutamate</name>
        <dbReference type="ChEBI" id="CHEBI:29985"/>
    </ligand>
</feature>
<dbReference type="HOGENOM" id="CLU_017290_1_3_9"/>
<reference evidence="20 21" key="2">
    <citation type="submission" date="2007-08" db="EMBL/GenBank/DDBJ databases">
        <authorList>
            <person name="Fulton L."/>
            <person name="Clifton S."/>
            <person name="Fulton B."/>
            <person name="Xu J."/>
            <person name="Minx P."/>
            <person name="Pepin K.H."/>
            <person name="Johnson M."/>
            <person name="Thiruvilangam P."/>
            <person name="Bhonagiri V."/>
            <person name="Nash W.E."/>
            <person name="Wang C."/>
            <person name="Mardis E.R."/>
            <person name="Wilson R.K."/>
        </authorList>
    </citation>
    <scope>NUCLEOTIDE SEQUENCE [LARGE SCALE GENOMIC DNA]</scope>
    <source>
        <strain evidence="20 21">DSM 753</strain>
    </source>
</reference>
<dbReference type="GO" id="GO:0046872">
    <property type="term" value="F:metal ion binding"/>
    <property type="evidence" value="ECO:0007669"/>
    <property type="project" value="UniProtKB-KW"/>
</dbReference>
<evidence type="ECO:0000313" key="20">
    <source>
        <dbReference type="EMBL" id="EDO60407.1"/>
    </source>
</evidence>
<proteinExistence type="inferred from homology"/>
<dbReference type="InterPro" id="IPR027302">
    <property type="entry name" value="Gln_synth_N_conserv_site"/>
</dbReference>
<sequence length="449" mass="50746">MAEMAKTPRFTKEEIIRIVKEQNIRFVRLQFTDIFGQCKNVAITESQLEKALANKCMFDGSSIEGFVRIEESDMYLYPDLDSFMIYPWKQEHGKVARLICDVHKTDGAPFEGDPRSILRRILAEAAKMGFTFNVGPECEFFLFQTDDEGYPTTTTIDHGSYFELGPVDRGEDARRDICLTLEDMGFEIEASHHECAPGQHEIDFKYSEALTAADNIMTFKLAVKSIAERHKLHATFMPKPLFNEAGSGMHINMSLCRDGENVFADPGDPNGLSKIAYHFIAGIMDHAKGMTAITNPIVNSYKRLVPGYEAPVYIAWSAQNRSPLVRVPAARGAGTRIELRNPDPSANPYLVLAVCLAAGLDGIKRELMPPASTDSNVFKLTDDEREAMGIENIPDNLDRAVRAMKKDSLIHRTLGSHAFMKYVAYKQKEWNQYRNVVTEWEIKNYLSRY</sequence>
<dbReference type="PROSITE" id="PS51986">
    <property type="entry name" value="GS_BETA_GRASP"/>
    <property type="match status" value="1"/>
</dbReference>
<dbReference type="FunFam" id="3.30.590.10:FF:000003">
    <property type="entry name" value="Glutamine synthetase 2"/>
    <property type="match status" value="1"/>
</dbReference>
<feature type="binding site" evidence="12">
    <location>
        <position position="340"/>
    </location>
    <ligand>
        <name>L-glutamate</name>
        <dbReference type="ChEBI" id="CHEBI:29985"/>
    </ligand>
</feature>
<dbReference type="NCBIfam" id="TIGR00653">
    <property type="entry name" value="GlnA"/>
    <property type="match status" value="1"/>
</dbReference>
<dbReference type="InterPro" id="IPR008146">
    <property type="entry name" value="Gln_synth_cat_dom"/>
</dbReference>
<dbReference type="PANTHER" id="PTHR43785:SF12">
    <property type="entry name" value="TYPE-1 GLUTAMINE SYNTHETASE 2"/>
    <property type="match status" value="1"/>
</dbReference>
<comment type="catalytic activity">
    <reaction evidence="11 17">
        <text>L-glutamate + NH4(+) + ATP = L-glutamine + ADP + phosphate + H(+)</text>
        <dbReference type="Rhea" id="RHEA:16169"/>
        <dbReference type="ChEBI" id="CHEBI:15378"/>
        <dbReference type="ChEBI" id="CHEBI:28938"/>
        <dbReference type="ChEBI" id="CHEBI:29985"/>
        <dbReference type="ChEBI" id="CHEBI:30616"/>
        <dbReference type="ChEBI" id="CHEBI:43474"/>
        <dbReference type="ChEBI" id="CHEBI:58359"/>
        <dbReference type="ChEBI" id="CHEBI:456216"/>
        <dbReference type="EC" id="6.3.1.2"/>
    </reaction>
</comment>
<feature type="binding site" evidence="12">
    <location>
        <position position="309"/>
    </location>
    <ligand>
        <name>L-glutamate</name>
        <dbReference type="ChEBI" id="CHEBI:29985"/>
    </ligand>
</feature>
<feature type="domain" description="GS catalytic" evidence="19">
    <location>
        <begin position="114"/>
        <end position="449"/>
    </location>
</feature>
<dbReference type="GO" id="GO:0006542">
    <property type="term" value="P:glutamine biosynthetic process"/>
    <property type="evidence" value="ECO:0007669"/>
    <property type="project" value="InterPro"/>
</dbReference>
<dbReference type="PROSITE" id="PS00181">
    <property type="entry name" value="GLNA_ATP"/>
    <property type="match status" value="1"/>
</dbReference>
<dbReference type="EMBL" id="ABCB02000020">
    <property type="protein sequence ID" value="EDO60407.1"/>
    <property type="molecule type" value="Genomic_DNA"/>
</dbReference>
<feature type="binding site" evidence="13">
    <location>
        <position position="189"/>
    </location>
    <ligand>
        <name>ATP</name>
        <dbReference type="ChEBI" id="CHEBI:30616"/>
    </ligand>
</feature>
<dbReference type="GO" id="GO:0004356">
    <property type="term" value="F:glutamine synthetase activity"/>
    <property type="evidence" value="ECO:0007669"/>
    <property type="project" value="UniProtKB-EC"/>
</dbReference>
<accession>A7VXB0</accession>
<feature type="binding site" evidence="14">
    <location>
        <position position="194"/>
    </location>
    <ligand>
        <name>Mg(2+)</name>
        <dbReference type="ChEBI" id="CHEBI:18420"/>
        <label>1</label>
    </ligand>
</feature>
<dbReference type="EC" id="6.3.1.2" evidence="3 17"/>
<dbReference type="eggNOG" id="COG0174">
    <property type="taxonomic scope" value="Bacteria"/>
</dbReference>
<keyword evidence="9 13" id="KW-0067">ATP-binding</keyword>
<evidence type="ECO:0000259" key="18">
    <source>
        <dbReference type="PROSITE" id="PS51986"/>
    </source>
</evidence>
<organism evidence="20 21">
    <name type="scientific">[Clostridium] leptum DSM 753</name>
    <dbReference type="NCBI Taxonomy" id="428125"/>
    <lineage>
        <taxon>Bacteria</taxon>
        <taxon>Bacillati</taxon>
        <taxon>Bacillota</taxon>
        <taxon>Clostridia</taxon>
        <taxon>Eubacteriales</taxon>
        <taxon>Oscillospiraceae</taxon>
        <taxon>Oscillospiraceae incertae sedis</taxon>
    </lineage>
</organism>
<dbReference type="SMART" id="SM01230">
    <property type="entry name" value="Gln-synt_C"/>
    <property type="match status" value="1"/>
</dbReference>
<feature type="binding site" evidence="13">
    <location>
        <begin position="204"/>
        <end position="206"/>
    </location>
    <ligand>
        <name>ATP</name>
        <dbReference type="ChEBI" id="CHEBI:30616"/>
    </ligand>
</feature>
<evidence type="ECO:0000256" key="11">
    <source>
        <dbReference type="ARBA" id="ARBA00049436"/>
    </source>
</evidence>
<evidence type="ECO:0000256" key="12">
    <source>
        <dbReference type="PIRSR" id="PIRSR604809-1"/>
    </source>
</evidence>
<dbReference type="Proteomes" id="UP000003490">
    <property type="component" value="Unassembled WGS sequence"/>
</dbReference>
<dbReference type="InterPro" id="IPR027303">
    <property type="entry name" value="Gln_synth_gly_rich_site"/>
</dbReference>
<feature type="binding site" evidence="14">
    <location>
        <position position="139"/>
    </location>
    <ligand>
        <name>Mg(2+)</name>
        <dbReference type="ChEBI" id="CHEBI:18420"/>
        <label>1</label>
    </ligand>
</feature>
<evidence type="ECO:0000259" key="19">
    <source>
        <dbReference type="PROSITE" id="PS51987"/>
    </source>
</evidence>
<gene>
    <name evidence="20" type="primary">glnA</name>
    <name evidence="20" type="ORF">CLOLEP_03233</name>
</gene>
<dbReference type="SUPFAM" id="SSF54368">
    <property type="entry name" value="Glutamine synthetase, N-terminal domain"/>
    <property type="match status" value="1"/>
</dbReference>
<dbReference type="GO" id="GO:0005737">
    <property type="term" value="C:cytoplasm"/>
    <property type="evidence" value="ECO:0007669"/>
    <property type="project" value="UniProtKB-SubCell"/>
</dbReference>
<dbReference type="PROSITE" id="PS00180">
    <property type="entry name" value="GLNA_1"/>
    <property type="match status" value="1"/>
</dbReference>
<evidence type="ECO:0000256" key="8">
    <source>
        <dbReference type="ARBA" id="ARBA00022741"/>
    </source>
</evidence>
<evidence type="ECO:0000256" key="17">
    <source>
        <dbReference type="RuleBase" id="RU004356"/>
    </source>
</evidence>
<evidence type="ECO:0000256" key="10">
    <source>
        <dbReference type="ARBA" id="ARBA00022842"/>
    </source>
</evidence>
<feature type="binding site" evidence="13">
    <location>
        <position position="321"/>
    </location>
    <ligand>
        <name>ATP</name>
        <dbReference type="ChEBI" id="CHEBI:30616"/>
    </ligand>
</feature>
<comment type="similarity">
    <text evidence="2 15 16">Belongs to the glutamine synthetase family.</text>
</comment>
<evidence type="ECO:0000256" key="16">
    <source>
        <dbReference type="RuleBase" id="RU000384"/>
    </source>
</evidence>
<feature type="binding site" evidence="12">
    <location>
        <position position="321"/>
    </location>
    <ligand>
        <name>L-glutamate</name>
        <dbReference type="ChEBI" id="CHEBI:29985"/>
    </ligand>
</feature>
<dbReference type="InterPro" id="IPR008147">
    <property type="entry name" value="Gln_synt_N"/>
</dbReference>
<comment type="cofactor">
    <cofactor evidence="14">
        <name>Mg(2+)</name>
        <dbReference type="ChEBI" id="CHEBI:18420"/>
    </cofactor>
    <text evidence="14">Binds 2 Mg(2+) ions per subunit.</text>
</comment>